<name>A0A5J4QRN0_9ZZZZ</name>
<dbReference type="EMBL" id="SNRY01002544">
    <property type="protein sequence ID" value="KAA6324567.1"/>
    <property type="molecule type" value="Genomic_DNA"/>
</dbReference>
<comment type="caution">
    <text evidence="1">The sequence shown here is derived from an EMBL/GenBank/DDBJ whole genome shotgun (WGS) entry which is preliminary data.</text>
</comment>
<reference evidence="1" key="1">
    <citation type="submission" date="2019-03" db="EMBL/GenBank/DDBJ databases">
        <title>Single cell metagenomics reveals metabolic interactions within the superorganism composed of flagellate Streblomastix strix and complex community of Bacteroidetes bacteria on its surface.</title>
        <authorList>
            <person name="Treitli S.C."/>
            <person name="Kolisko M."/>
            <person name="Husnik F."/>
            <person name="Keeling P."/>
            <person name="Hampl V."/>
        </authorList>
    </citation>
    <scope>NUCLEOTIDE SEQUENCE</scope>
    <source>
        <strain evidence="1">STM</strain>
    </source>
</reference>
<accession>A0A5J4QRN0</accession>
<organism evidence="1">
    <name type="scientific">termite gut metagenome</name>
    <dbReference type="NCBI Taxonomy" id="433724"/>
    <lineage>
        <taxon>unclassified sequences</taxon>
        <taxon>metagenomes</taxon>
        <taxon>organismal metagenomes</taxon>
    </lineage>
</organism>
<proteinExistence type="predicted"/>
<gene>
    <name evidence="1" type="ORF">EZS27_026118</name>
</gene>
<protein>
    <submittedName>
        <fullName evidence="1">Uncharacterized protein</fullName>
    </submittedName>
</protein>
<sequence>MDQENKTTKTTKTPTQAQLAQKARFSNVVAAYQLMAEFLRGAYEPKPNALSYYNLFIKYNLGSVNVYLTKEEAAVKACVVAPYQVSHGTLPPIEISVQGNNLVSSLRLPQGFAITDATTFGNVSTALLSANSFLRSGDQLSIVHLLQSFSDFGIPHTSMKLHKLIIAPSDSTPFRVLIPQSLFQIVNGRVGTDANAEAGGIAYVLSRRSENKLHVSTQSIVLTSGNTVYQQYSSDQKKKEAVKSYGSQFYYVDPVSGITRQDPEDKYFAITGVTLNGTPIVQGSGAIDFSTGEVLVITGSKLTGVGLKARILTNPTVGPVTVDLSTLGSIVSTDQTITLNITINRKVFYLLRADNDVIVYNFGE</sequence>
<evidence type="ECO:0000313" key="1">
    <source>
        <dbReference type="EMBL" id="KAA6324567.1"/>
    </source>
</evidence>
<dbReference type="AlphaFoldDB" id="A0A5J4QRN0"/>